<keyword evidence="2" id="KW-1185">Reference proteome</keyword>
<protein>
    <recommendedName>
        <fullName evidence="3">ParE toxin of type II toxin-antitoxin system, parDE</fullName>
    </recommendedName>
</protein>
<evidence type="ECO:0008006" key="3">
    <source>
        <dbReference type="Google" id="ProtNLM"/>
    </source>
</evidence>
<dbReference type="RefSeq" id="WP_143152282.1">
    <property type="nucleotide sequence ID" value="NZ_FQUT01000003.1"/>
</dbReference>
<dbReference type="EMBL" id="FQUT01000003">
    <property type="protein sequence ID" value="SHF17461.1"/>
    <property type="molecule type" value="Genomic_DNA"/>
</dbReference>
<dbReference type="AlphaFoldDB" id="A0A1M4ZHI2"/>
<proteinExistence type="predicted"/>
<reference evidence="2" key="1">
    <citation type="submission" date="2016-11" db="EMBL/GenBank/DDBJ databases">
        <authorList>
            <person name="Varghese N."/>
            <person name="Submissions S."/>
        </authorList>
    </citation>
    <scope>NUCLEOTIDE SEQUENCE [LARGE SCALE GENOMIC DNA]</scope>
    <source>
        <strain evidence="2">DSM 27619</strain>
    </source>
</reference>
<dbReference type="Proteomes" id="UP000184518">
    <property type="component" value="Unassembled WGS sequence"/>
</dbReference>
<organism evidence="1 2">
    <name type="scientific">Chryseobacterium arachidis</name>
    <dbReference type="NCBI Taxonomy" id="1416778"/>
    <lineage>
        <taxon>Bacteria</taxon>
        <taxon>Pseudomonadati</taxon>
        <taxon>Bacteroidota</taxon>
        <taxon>Flavobacteriia</taxon>
        <taxon>Flavobacteriales</taxon>
        <taxon>Weeksellaceae</taxon>
        <taxon>Chryseobacterium group</taxon>
        <taxon>Chryseobacterium</taxon>
    </lineage>
</organism>
<gene>
    <name evidence="1" type="ORF">SAMN05443633_103164</name>
</gene>
<accession>A0A1M4ZHI2</accession>
<evidence type="ECO:0000313" key="1">
    <source>
        <dbReference type="EMBL" id="SHF17461.1"/>
    </source>
</evidence>
<sequence>MNVLLSSIAKNDIRLLMRVFNAEKAHKGIDFLEDLKESINEILQHTKSHEIIDKEISVSSMQNFPVNIHYIFEDEENLLVTAIFKI</sequence>
<name>A0A1M4ZHI2_9FLAO</name>
<dbReference type="OrthoDB" id="1263337at2"/>
<evidence type="ECO:0000313" key="2">
    <source>
        <dbReference type="Proteomes" id="UP000184518"/>
    </source>
</evidence>